<dbReference type="PANTHER" id="PTHR31225:SF108">
    <property type="entry name" value="(E,E)-GERMACRENE B SYNTHASE-LIKE"/>
    <property type="match status" value="1"/>
</dbReference>
<dbReference type="SMR" id="A0A1S4BGV2"/>
<dbReference type="OrthoDB" id="1740623at2759"/>
<evidence type="ECO:0000259" key="1">
    <source>
        <dbReference type="Pfam" id="PF01397"/>
    </source>
</evidence>
<dbReference type="InterPro" id="IPR001906">
    <property type="entry name" value="Terpene_synth_N"/>
</dbReference>
<dbReference type="AlphaFoldDB" id="A0A1S4BGV2"/>
<dbReference type="PaxDb" id="4097-A0A1S4BGV2"/>
<reference evidence="2" key="1">
    <citation type="submission" date="2025-08" db="UniProtKB">
        <authorList>
            <consortium name="RefSeq"/>
        </authorList>
    </citation>
    <scope>IDENTIFICATION</scope>
</reference>
<dbReference type="GO" id="GO:0016114">
    <property type="term" value="P:terpenoid biosynthetic process"/>
    <property type="evidence" value="ECO:0007669"/>
    <property type="project" value="InterPro"/>
</dbReference>
<sequence>MDDSTFSSSSSTTNTERPLANFHSSVWGDYFLSYTPQLTEISSQEKVEFEELKEKARQMLVETPDNSTQKLELIDIIQRLGVAYHFENEIQTSIKNIFDASQQSKNEDDNLCVVALRFRLTRQQRHYMSS</sequence>
<dbReference type="GO" id="GO:0010333">
    <property type="term" value="F:terpene synthase activity"/>
    <property type="evidence" value="ECO:0007669"/>
    <property type="project" value="InterPro"/>
</dbReference>
<dbReference type="InterPro" id="IPR036965">
    <property type="entry name" value="Terpene_synth_N_sf"/>
</dbReference>
<dbReference type="STRING" id="4097.A0A1S4BGV2"/>
<organism evidence="2">
    <name type="scientific">Nicotiana tabacum</name>
    <name type="common">Common tobacco</name>
    <dbReference type="NCBI Taxonomy" id="4097"/>
    <lineage>
        <taxon>Eukaryota</taxon>
        <taxon>Viridiplantae</taxon>
        <taxon>Streptophyta</taxon>
        <taxon>Embryophyta</taxon>
        <taxon>Tracheophyta</taxon>
        <taxon>Spermatophyta</taxon>
        <taxon>Magnoliopsida</taxon>
        <taxon>eudicotyledons</taxon>
        <taxon>Gunneridae</taxon>
        <taxon>Pentapetalae</taxon>
        <taxon>asterids</taxon>
        <taxon>lamiids</taxon>
        <taxon>Solanales</taxon>
        <taxon>Solanaceae</taxon>
        <taxon>Nicotianoideae</taxon>
        <taxon>Nicotianeae</taxon>
        <taxon>Nicotiana</taxon>
    </lineage>
</organism>
<dbReference type="Pfam" id="PF01397">
    <property type="entry name" value="Terpene_synth"/>
    <property type="match status" value="1"/>
</dbReference>
<dbReference type="Gene3D" id="1.50.10.130">
    <property type="entry name" value="Terpene synthase, N-terminal domain"/>
    <property type="match status" value="1"/>
</dbReference>
<accession>A0A1S4BGV2</accession>
<dbReference type="KEGG" id="nta:107808127"/>
<name>A0A1S4BGV2_TOBAC</name>
<dbReference type="OMA" id="WANSFIV"/>
<dbReference type="PANTHER" id="PTHR31225">
    <property type="entry name" value="OS04G0344100 PROTEIN-RELATED"/>
    <property type="match status" value="1"/>
</dbReference>
<protein>
    <submittedName>
        <fullName evidence="2">Germacrene C synthase-like</fullName>
    </submittedName>
</protein>
<feature type="domain" description="Terpene synthase N-terminal" evidence="1">
    <location>
        <begin position="26"/>
        <end position="130"/>
    </location>
</feature>
<dbReference type="SUPFAM" id="SSF48239">
    <property type="entry name" value="Terpenoid cyclases/Protein prenyltransferases"/>
    <property type="match status" value="1"/>
</dbReference>
<gene>
    <name evidence="2" type="primary">LOC107808127</name>
</gene>
<evidence type="ECO:0000313" key="2">
    <source>
        <dbReference type="RefSeq" id="XP_016488103.1"/>
    </source>
</evidence>
<dbReference type="RefSeq" id="XP_016488103.1">
    <property type="nucleotide sequence ID" value="XM_016632617.1"/>
</dbReference>
<feature type="non-terminal residue" evidence="2">
    <location>
        <position position="130"/>
    </location>
</feature>
<dbReference type="InterPro" id="IPR050148">
    <property type="entry name" value="Terpene_synthase-like"/>
</dbReference>
<dbReference type="InterPro" id="IPR008949">
    <property type="entry name" value="Isoprenoid_synthase_dom_sf"/>
</dbReference>
<dbReference type="Gene3D" id="1.10.600.10">
    <property type="entry name" value="Farnesyl Diphosphate Synthase"/>
    <property type="match status" value="1"/>
</dbReference>
<proteinExistence type="predicted"/>
<dbReference type="InterPro" id="IPR008930">
    <property type="entry name" value="Terpenoid_cyclase/PrenylTrfase"/>
</dbReference>